<keyword evidence="6" id="KW-0175">Coiled coil</keyword>
<dbReference type="InterPro" id="IPR035965">
    <property type="entry name" value="PAS-like_dom_sf"/>
</dbReference>
<sequence length="317" mass="34608">MRLSNATPPFHQSLRTCRSKVIVAAAKDKKGSKKGVSALAGLIKKKIDAEAESQNLKLLQEGERASPSQYAEPEVRGLLFDMINSYYKATKRFLVDGVDLSQLPEAIFLANMCILAHNRFQEGVTDPQFIYANKAALELWDATWNEMIGMPSRLSAAPDQAVQEDRLALLDAAANSKSGFVENYEGWRVGLSGKRFKIKGVTLFNVVDFTGDKIGQAAVFNQYELEDGTVVQVTGDVWQPAEIEVPPSAGDVEAAEVAVEEQAAAVRHLKEALGKTNMDPEVQAAVAELKARKEKMQVLKSKFEEAVAASDAAFDSD</sequence>
<evidence type="ECO:0000256" key="4">
    <source>
        <dbReference type="ARBA" id="ARBA00022917"/>
    </source>
</evidence>
<keyword evidence="1" id="KW-0436">Ligase</keyword>
<dbReference type="Proteomes" id="UP000232323">
    <property type="component" value="Unassembled WGS sequence"/>
</dbReference>
<dbReference type="AlphaFoldDB" id="A0A250WX91"/>
<evidence type="ECO:0000256" key="3">
    <source>
        <dbReference type="ARBA" id="ARBA00022840"/>
    </source>
</evidence>
<keyword evidence="2" id="KW-0547">Nucleotide-binding</keyword>
<dbReference type="Pfam" id="PF08670">
    <property type="entry name" value="MEKHLA"/>
    <property type="match status" value="1"/>
</dbReference>
<evidence type="ECO:0000313" key="8">
    <source>
        <dbReference type="EMBL" id="GAX75463.1"/>
    </source>
</evidence>
<gene>
    <name evidence="8" type="ORF">CEUSTIGMA_g2906.t1</name>
</gene>
<evidence type="ECO:0000256" key="2">
    <source>
        <dbReference type="ARBA" id="ARBA00022741"/>
    </source>
</evidence>
<dbReference type="GO" id="GO:0004812">
    <property type="term" value="F:aminoacyl-tRNA ligase activity"/>
    <property type="evidence" value="ECO:0007669"/>
    <property type="project" value="UniProtKB-KW"/>
</dbReference>
<evidence type="ECO:0000256" key="5">
    <source>
        <dbReference type="ARBA" id="ARBA00023146"/>
    </source>
</evidence>
<dbReference type="GO" id="GO:0005524">
    <property type="term" value="F:ATP binding"/>
    <property type="evidence" value="ECO:0007669"/>
    <property type="project" value="UniProtKB-KW"/>
</dbReference>
<evidence type="ECO:0000256" key="1">
    <source>
        <dbReference type="ARBA" id="ARBA00022598"/>
    </source>
</evidence>
<dbReference type="InterPro" id="IPR013978">
    <property type="entry name" value="MEKHLA"/>
</dbReference>
<evidence type="ECO:0000313" key="9">
    <source>
        <dbReference type="Proteomes" id="UP000232323"/>
    </source>
</evidence>
<protein>
    <recommendedName>
        <fullName evidence="7">WHEP-TRS domain-containing protein</fullName>
    </recommendedName>
</protein>
<dbReference type="PROSITE" id="PS51185">
    <property type="entry name" value="WHEP_TRS_2"/>
    <property type="match status" value="1"/>
</dbReference>
<keyword evidence="4" id="KW-0648">Protein biosynthesis</keyword>
<comment type="caution">
    <text evidence="8">The sequence shown here is derived from an EMBL/GenBank/DDBJ whole genome shotgun (WGS) entry which is preliminary data.</text>
</comment>
<feature type="coiled-coil region" evidence="6">
    <location>
        <begin position="252"/>
        <end position="306"/>
    </location>
</feature>
<dbReference type="EMBL" id="BEGY01000012">
    <property type="protein sequence ID" value="GAX75463.1"/>
    <property type="molecule type" value="Genomic_DNA"/>
</dbReference>
<dbReference type="SUPFAM" id="SSF55785">
    <property type="entry name" value="PYP-like sensor domain (PAS domain)"/>
    <property type="match status" value="1"/>
</dbReference>
<name>A0A250WX91_9CHLO</name>
<dbReference type="OrthoDB" id="10266517at2759"/>
<evidence type="ECO:0000256" key="6">
    <source>
        <dbReference type="SAM" id="Coils"/>
    </source>
</evidence>
<feature type="domain" description="WHEP-TRS" evidence="7">
    <location>
        <begin position="251"/>
        <end position="310"/>
    </location>
</feature>
<organism evidence="8 9">
    <name type="scientific">Chlamydomonas eustigma</name>
    <dbReference type="NCBI Taxonomy" id="1157962"/>
    <lineage>
        <taxon>Eukaryota</taxon>
        <taxon>Viridiplantae</taxon>
        <taxon>Chlorophyta</taxon>
        <taxon>core chlorophytes</taxon>
        <taxon>Chlorophyceae</taxon>
        <taxon>CS clade</taxon>
        <taxon>Chlamydomonadales</taxon>
        <taxon>Chlamydomonadaceae</taxon>
        <taxon>Chlamydomonas</taxon>
    </lineage>
</organism>
<keyword evidence="5" id="KW-0030">Aminoacyl-tRNA synthetase</keyword>
<accession>A0A250WX91</accession>
<evidence type="ECO:0000259" key="7">
    <source>
        <dbReference type="PROSITE" id="PS51185"/>
    </source>
</evidence>
<dbReference type="GO" id="GO:0006418">
    <property type="term" value="P:tRNA aminoacylation for protein translation"/>
    <property type="evidence" value="ECO:0007669"/>
    <property type="project" value="InterPro"/>
</dbReference>
<proteinExistence type="predicted"/>
<keyword evidence="9" id="KW-1185">Reference proteome</keyword>
<dbReference type="InterPro" id="IPR000738">
    <property type="entry name" value="WHEP-TRS_dom"/>
</dbReference>
<keyword evidence="3" id="KW-0067">ATP-binding</keyword>
<reference evidence="8 9" key="1">
    <citation type="submission" date="2017-08" db="EMBL/GenBank/DDBJ databases">
        <title>Acidophilic green algal genome provides insights into adaptation to an acidic environment.</title>
        <authorList>
            <person name="Hirooka S."/>
            <person name="Hirose Y."/>
            <person name="Kanesaki Y."/>
            <person name="Higuchi S."/>
            <person name="Fujiwara T."/>
            <person name="Onuma R."/>
            <person name="Era A."/>
            <person name="Ohbayashi R."/>
            <person name="Uzuka A."/>
            <person name="Nozaki H."/>
            <person name="Yoshikawa H."/>
            <person name="Miyagishima S.Y."/>
        </authorList>
    </citation>
    <scope>NUCLEOTIDE SEQUENCE [LARGE SCALE GENOMIC DNA]</scope>
    <source>
        <strain evidence="8 9">NIES-2499</strain>
    </source>
</reference>